<name>A0A1M4UPN9_VIBGA</name>
<evidence type="ECO:0000259" key="2">
    <source>
        <dbReference type="Pfam" id="PF00487"/>
    </source>
</evidence>
<evidence type="ECO:0000256" key="1">
    <source>
        <dbReference type="SAM" id="Phobius"/>
    </source>
</evidence>
<dbReference type="InterPro" id="IPR005804">
    <property type="entry name" value="FA_desaturase_dom"/>
</dbReference>
<evidence type="ECO:0000313" key="4">
    <source>
        <dbReference type="Proteomes" id="UP000184159"/>
    </source>
</evidence>
<proteinExistence type="predicted"/>
<dbReference type="AlphaFoldDB" id="A0A1M4UPN9"/>
<sequence length="294" mass="33648">MSISESSLTEKEHKEFFNLFFTPSLTQFVGRSLLSTLIAFAVALMAAKYWDGNSLITWLLAALAVILFAINLRFQENLVHSGSHYCASDNHTINDLLVNIFAGIQVFQLVKAYRMSHAMHHAYFGEENDPCMARYKNQDQPFTNMVAMTFSFYKQIHANKAVILMTVLYYAGLYALIAQLASSEIAVRLTMIALVAFFLVLPAIRYIAEMAEHDYTLSDSELGSTFNNLSFVDRWLFHPASDGYHLLHHLYPTLPFWNHKKAHEFLMARDEKYMNGYHRTSTVEKFKSLIGEKA</sequence>
<accession>A0A1M4UPN9</accession>
<feature type="transmembrane region" description="Helical" evidence="1">
    <location>
        <begin position="55"/>
        <end position="74"/>
    </location>
</feature>
<dbReference type="RefSeq" id="WP_072955243.1">
    <property type="nucleotide sequence ID" value="NZ_FQUH01000002.1"/>
</dbReference>
<feature type="transmembrane region" description="Helical" evidence="1">
    <location>
        <begin position="28"/>
        <end position="49"/>
    </location>
</feature>
<keyword evidence="1" id="KW-0472">Membrane</keyword>
<protein>
    <submittedName>
        <fullName evidence="3">Fatty acid desaturase</fullName>
    </submittedName>
</protein>
<feature type="domain" description="Fatty acid desaturase" evidence="2">
    <location>
        <begin position="57"/>
        <end position="278"/>
    </location>
</feature>
<dbReference type="Proteomes" id="UP000184159">
    <property type="component" value="Unassembled WGS sequence"/>
</dbReference>
<keyword evidence="4" id="KW-1185">Reference proteome</keyword>
<dbReference type="CDD" id="cd03510">
    <property type="entry name" value="Rhizobitoxine-FADS-like"/>
    <property type="match status" value="1"/>
</dbReference>
<feature type="transmembrane region" description="Helical" evidence="1">
    <location>
        <begin position="187"/>
        <end position="208"/>
    </location>
</feature>
<gene>
    <name evidence="3" type="ORF">SAMN02745781_00525</name>
</gene>
<keyword evidence="1" id="KW-1133">Transmembrane helix</keyword>
<dbReference type="Pfam" id="PF00487">
    <property type="entry name" value="FA_desaturase"/>
    <property type="match status" value="1"/>
</dbReference>
<reference evidence="4" key="1">
    <citation type="submission" date="2016-11" db="EMBL/GenBank/DDBJ databases">
        <authorList>
            <person name="Varghese N."/>
            <person name="Submissions S."/>
        </authorList>
    </citation>
    <scope>NUCLEOTIDE SEQUENCE [LARGE SCALE GENOMIC DNA]</scope>
    <source>
        <strain evidence="4">DSM 21264</strain>
    </source>
</reference>
<dbReference type="GO" id="GO:0006629">
    <property type="term" value="P:lipid metabolic process"/>
    <property type="evidence" value="ECO:0007669"/>
    <property type="project" value="InterPro"/>
</dbReference>
<organism evidence="3 4">
    <name type="scientific">Vibrio gazogenes DSM 21264 = NBRC 103151</name>
    <dbReference type="NCBI Taxonomy" id="1123492"/>
    <lineage>
        <taxon>Bacteria</taxon>
        <taxon>Pseudomonadati</taxon>
        <taxon>Pseudomonadota</taxon>
        <taxon>Gammaproteobacteria</taxon>
        <taxon>Vibrionales</taxon>
        <taxon>Vibrionaceae</taxon>
        <taxon>Vibrio</taxon>
    </lineage>
</organism>
<evidence type="ECO:0000313" key="3">
    <source>
        <dbReference type="EMBL" id="SHE58649.1"/>
    </source>
</evidence>
<keyword evidence="1" id="KW-0812">Transmembrane</keyword>
<dbReference type="EMBL" id="FQUH01000002">
    <property type="protein sequence ID" value="SHE58649.1"/>
    <property type="molecule type" value="Genomic_DNA"/>
</dbReference>
<feature type="transmembrane region" description="Helical" evidence="1">
    <location>
        <begin position="161"/>
        <end position="181"/>
    </location>
</feature>